<dbReference type="OrthoDB" id="9761531at2"/>
<dbReference type="Pfam" id="PF00753">
    <property type="entry name" value="Lactamase_B"/>
    <property type="match status" value="1"/>
</dbReference>
<dbReference type="Proteomes" id="UP000190256">
    <property type="component" value="Unassembled WGS sequence"/>
</dbReference>
<dbReference type="AlphaFoldDB" id="A0A1S9I1H3"/>
<dbReference type="RefSeq" id="WP_078054771.1">
    <property type="nucleotide sequence ID" value="NZ_JADPGM010000009.1"/>
</dbReference>
<dbReference type="PANTHER" id="PTHR30619">
    <property type="entry name" value="DNA INTERNALIZATION/COMPETENCE PROTEIN COMEC/REC2"/>
    <property type="match status" value="1"/>
</dbReference>
<sequence length="290" mass="33395">MKIKAPRIFVVLIVVVSLFYTKALAKDRVPEVHFIDTGQSDCILIKTGKENYLIDTGWEYYSSKLLNYLNSNNIDKIDGVILTHYHNDHYGGLNMLLKTAKIKKLYLPKHDGGDKKKVINIIKKHKVKYEWIEDGWEVKGKNLNLKAIAPMNIDIKNENNNSIVLFGKIDGIKYLFLGDCEKKEEIDMIYNERIQQCDILKVSHHGFKTSNSDELLEIAKPKIAIVTCDGIYSPDKVIINRLKNKGIKVLTTSNKGNIIIRDNKIIWNRYSHYINKGKRIFDNICLKLTS</sequence>
<reference evidence="2 3" key="1">
    <citation type="submission" date="2016-12" db="EMBL/GenBank/DDBJ databases">
        <title>Clostridium tepidum sp. nov., a close relative of Clostridium sporogenes and Clostridium botulinum Group I.</title>
        <authorList>
            <person name="Dobritsa A.P."/>
            <person name="Kutumbaka K.K."/>
            <person name="Werner K."/>
            <person name="Wiedmann M."/>
            <person name="Asmus A."/>
            <person name="Samadpour M."/>
        </authorList>
    </citation>
    <scope>NUCLEOTIDE SEQUENCE [LARGE SCALE GENOMIC DNA]</scope>
    <source>
        <strain evidence="2 3">IEH 97212</strain>
    </source>
</reference>
<evidence type="ECO:0000313" key="2">
    <source>
        <dbReference type="EMBL" id="OOO64118.1"/>
    </source>
</evidence>
<dbReference type="InterPro" id="IPR036866">
    <property type="entry name" value="RibonucZ/Hydroxyglut_hydro"/>
</dbReference>
<dbReference type="CDD" id="cd07731">
    <property type="entry name" value="ComA-like_MBL-fold"/>
    <property type="match status" value="1"/>
</dbReference>
<evidence type="ECO:0000313" key="3">
    <source>
        <dbReference type="Proteomes" id="UP000190256"/>
    </source>
</evidence>
<comment type="caution">
    <text evidence="2">The sequence shown here is derived from an EMBL/GenBank/DDBJ whole genome shotgun (WGS) entry which is preliminary data.</text>
</comment>
<dbReference type="InterPro" id="IPR052159">
    <property type="entry name" value="Competence_DNA_uptake"/>
</dbReference>
<keyword evidence="2" id="KW-0378">Hydrolase</keyword>
<organism evidence="2 3">
    <name type="scientific">Clostridium tepidum</name>
    <dbReference type="NCBI Taxonomy" id="1962263"/>
    <lineage>
        <taxon>Bacteria</taxon>
        <taxon>Bacillati</taxon>
        <taxon>Bacillota</taxon>
        <taxon>Clostridia</taxon>
        <taxon>Eubacteriales</taxon>
        <taxon>Clostridiaceae</taxon>
        <taxon>Clostridium</taxon>
    </lineage>
</organism>
<dbReference type="InterPro" id="IPR035681">
    <property type="entry name" value="ComA-like_MBL"/>
</dbReference>
<dbReference type="PANTHER" id="PTHR30619:SF1">
    <property type="entry name" value="RECOMBINATION PROTEIN 2"/>
    <property type="match status" value="1"/>
</dbReference>
<dbReference type="SUPFAM" id="SSF56281">
    <property type="entry name" value="Metallo-hydrolase/oxidoreductase"/>
    <property type="match status" value="1"/>
</dbReference>
<gene>
    <name evidence="2" type="ORF">BS638_11955</name>
</gene>
<dbReference type="SMART" id="SM00849">
    <property type="entry name" value="Lactamase_B"/>
    <property type="match status" value="1"/>
</dbReference>
<dbReference type="EMBL" id="MRAE01000038">
    <property type="protein sequence ID" value="OOO64118.1"/>
    <property type="molecule type" value="Genomic_DNA"/>
</dbReference>
<accession>A0A1S9I1H3</accession>
<protein>
    <submittedName>
        <fullName evidence="2">Hydrolase</fullName>
    </submittedName>
</protein>
<dbReference type="InterPro" id="IPR001279">
    <property type="entry name" value="Metallo-B-lactamas"/>
</dbReference>
<dbReference type="Gene3D" id="3.60.15.10">
    <property type="entry name" value="Ribonuclease Z/Hydroxyacylglutathione hydrolase-like"/>
    <property type="match status" value="1"/>
</dbReference>
<evidence type="ECO:0000259" key="1">
    <source>
        <dbReference type="SMART" id="SM00849"/>
    </source>
</evidence>
<proteinExistence type="predicted"/>
<name>A0A1S9I1H3_9CLOT</name>
<dbReference type="GO" id="GO:0016787">
    <property type="term" value="F:hydrolase activity"/>
    <property type="evidence" value="ECO:0007669"/>
    <property type="project" value="UniProtKB-KW"/>
</dbReference>
<feature type="domain" description="Metallo-beta-lactamase" evidence="1">
    <location>
        <begin position="39"/>
        <end position="231"/>
    </location>
</feature>
<dbReference type="STRING" id="1962263.BS637_06670"/>